<organism evidence="1 2">
    <name type="scientific">Sphingobacterium alkalisoli</name>
    <dbReference type="NCBI Taxonomy" id="1874115"/>
    <lineage>
        <taxon>Bacteria</taxon>
        <taxon>Pseudomonadati</taxon>
        <taxon>Bacteroidota</taxon>
        <taxon>Sphingobacteriia</taxon>
        <taxon>Sphingobacteriales</taxon>
        <taxon>Sphingobacteriaceae</taxon>
        <taxon>Sphingobacterium</taxon>
    </lineage>
</organism>
<keyword evidence="2" id="KW-1185">Reference proteome</keyword>
<protein>
    <submittedName>
        <fullName evidence="1">Uncharacterized protein</fullName>
    </submittedName>
</protein>
<gene>
    <name evidence="1" type="ORF">FAZ19_19810</name>
</gene>
<reference evidence="1 2" key="1">
    <citation type="submission" date="2019-04" db="EMBL/GenBank/DDBJ databases">
        <title>Sphingobacterium olei sp. nov., isolated from oil-contaminated soil.</title>
        <authorList>
            <person name="Liu B."/>
        </authorList>
    </citation>
    <scope>NUCLEOTIDE SEQUENCE [LARGE SCALE GENOMIC DNA]</scope>
    <source>
        <strain evidence="1 2">Y3L14</strain>
    </source>
</reference>
<dbReference type="EMBL" id="SUKA01000007">
    <property type="protein sequence ID" value="TJY62717.1"/>
    <property type="molecule type" value="Genomic_DNA"/>
</dbReference>
<dbReference type="Proteomes" id="UP000309872">
    <property type="component" value="Unassembled WGS sequence"/>
</dbReference>
<name>A0A4U0GUQ2_9SPHI</name>
<sequence length="87" mass="10123">MENKTYQITQFFANQSFGYLYFELPTGASEEDIKTKALEVQRADRKKRANSGLYLFGAPMERPTILIMEWESGSIVKKGINLKIKWR</sequence>
<evidence type="ECO:0000313" key="1">
    <source>
        <dbReference type="EMBL" id="TJY62717.1"/>
    </source>
</evidence>
<dbReference type="RefSeq" id="WP_136822504.1">
    <property type="nucleotide sequence ID" value="NZ_BMJX01000007.1"/>
</dbReference>
<comment type="caution">
    <text evidence="1">The sequence shown here is derived from an EMBL/GenBank/DDBJ whole genome shotgun (WGS) entry which is preliminary data.</text>
</comment>
<accession>A0A4U0GUQ2</accession>
<proteinExistence type="predicted"/>
<evidence type="ECO:0000313" key="2">
    <source>
        <dbReference type="Proteomes" id="UP000309872"/>
    </source>
</evidence>
<dbReference type="AlphaFoldDB" id="A0A4U0GUQ2"/>